<evidence type="ECO:0000256" key="1">
    <source>
        <dbReference type="ARBA" id="ARBA00004328"/>
    </source>
</evidence>
<reference evidence="4" key="1">
    <citation type="submission" date="2016-05" db="EMBL/GenBank/DDBJ databases">
        <authorList>
            <person name="Wang W."/>
            <person name="Zhu L."/>
        </authorList>
    </citation>
    <scope>NUCLEOTIDE SEQUENCE [LARGE SCALE GENOMIC DNA]</scope>
    <source>
        <strain evidence="4">W-2</strain>
    </source>
</reference>
<evidence type="ECO:0000313" key="3">
    <source>
        <dbReference type="EMBL" id="OAT73759.1"/>
    </source>
</evidence>
<accession>A0A1B7KUJ9</accession>
<dbReference type="InterPro" id="IPR024455">
    <property type="entry name" value="Phage_capsid"/>
</dbReference>
<dbReference type="NCBIfam" id="TIGR01554">
    <property type="entry name" value="major_cap_HK97"/>
    <property type="match status" value="1"/>
</dbReference>
<name>A0A1B7KUJ9_PARTM</name>
<dbReference type="OrthoDB" id="2043141at2"/>
<dbReference type="Proteomes" id="UP000078290">
    <property type="component" value="Unassembled WGS sequence"/>
</dbReference>
<dbReference type="Pfam" id="PF05065">
    <property type="entry name" value="Phage_capsid"/>
    <property type="match status" value="1"/>
</dbReference>
<dbReference type="InterPro" id="IPR054612">
    <property type="entry name" value="Phage_capsid-like_C"/>
</dbReference>
<feature type="domain" description="Phage capsid-like C-terminal" evidence="2">
    <location>
        <begin position="96"/>
        <end position="365"/>
    </location>
</feature>
<comment type="caution">
    <text evidence="3">The sequence shown here is derived from an EMBL/GenBank/DDBJ whole genome shotgun (WGS) entry which is preliminary data.</text>
</comment>
<protein>
    <submittedName>
        <fullName evidence="3">Phage capsid protein</fullName>
    </submittedName>
</protein>
<gene>
    <name evidence="3" type="ORF">A7K69_18035</name>
</gene>
<dbReference type="AlphaFoldDB" id="A0A1B7KUJ9"/>
<organism evidence="3 4">
    <name type="scientific">Parageobacillus thermoglucosidasius</name>
    <name type="common">Geobacillus thermoglucosidasius</name>
    <dbReference type="NCBI Taxonomy" id="1426"/>
    <lineage>
        <taxon>Bacteria</taxon>
        <taxon>Bacillati</taxon>
        <taxon>Bacillota</taxon>
        <taxon>Bacilli</taxon>
        <taxon>Bacillales</taxon>
        <taxon>Anoxybacillaceae</taxon>
        <taxon>Parageobacillus</taxon>
    </lineage>
</organism>
<dbReference type="RefSeq" id="WP_064550694.1">
    <property type="nucleotide sequence ID" value="NZ_LXMA01000008.1"/>
</dbReference>
<dbReference type="SUPFAM" id="SSF56563">
    <property type="entry name" value="Major capsid protein gp5"/>
    <property type="match status" value="1"/>
</dbReference>
<comment type="subcellular location">
    <subcellularLocation>
        <location evidence="1">Virion</location>
    </subcellularLocation>
</comment>
<sequence length="377" mass="41939">MGIENLDRKAKNEAEMKENLLKALNGGDEKEIAEALTKFANSIQEKIIAEAKKAVNEDLTDQQAMAARGLKPLTKEEMTYYNEVIQGQGFDGVEKLVPATVIDRVFEDLVRDHELLQNIEFVNTTGITEWILKKGDIPTAWWGRLPSEIKEILDEGFEKVNTELFKLSAFLPVAKAMLDLGPVWLDKYVRTVLTEAMAIGLEDAIIRGTGKEQPIGMMKDLAGAVVDGVYPDKTATALTDLSPKSLGQHVMAPLTKNGKRKVNQVLFVVNPLDYWEKIFPETTILTQNGTYVYGVLPIPAKVIQSVSVPQGRLIAGLGKDYFLGVGSSRKIEYSDEVRFIEDERVYVTKQYANGRPKDNDSFLVFDITNLGVETPTP</sequence>
<dbReference type="EMBL" id="LXMA01000008">
    <property type="protein sequence ID" value="OAT73759.1"/>
    <property type="molecule type" value="Genomic_DNA"/>
</dbReference>
<proteinExistence type="predicted"/>
<evidence type="ECO:0000313" key="4">
    <source>
        <dbReference type="Proteomes" id="UP000078290"/>
    </source>
</evidence>
<evidence type="ECO:0000259" key="2">
    <source>
        <dbReference type="Pfam" id="PF05065"/>
    </source>
</evidence>